<evidence type="ECO:0000313" key="1">
    <source>
        <dbReference type="EMBL" id="RNL63864.1"/>
    </source>
</evidence>
<proteinExistence type="predicted"/>
<gene>
    <name evidence="1" type="ORF">D7003_00320</name>
</gene>
<dbReference type="AlphaFoldDB" id="A0A3N0CK91"/>
<protein>
    <submittedName>
        <fullName evidence="1">Uncharacterized protein</fullName>
    </submittedName>
</protein>
<comment type="caution">
    <text evidence="1">The sequence shown here is derived from an EMBL/GenBank/DDBJ whole genome shotgun (WGS) entry which is preliminary data.</text>
</comment>
<accession>A0A3N0CK91</accession>
<sequence>MHGSKISVGEEADTMSIEFAEIVSIVGATAPADLTSATRAITDAIARVEAEHPGYRHSNPNEIRCIARECSQYMDVPVGPGHLRAAAMAYAAHRAAHIDALLADEPPLL</sequence>
<organism evidence="1 2">
    <name type="scientific">Arthrobacter oryzae</name>
    <dbReference type="NCBI Taxonomy" id="409290"/>
    <lineage>
        <taxon>Bacteria</taxon>
        <taxon>Bacillati</taxon>
        <taxon>Actinomycetota</taxon>
        <taxon>Actinomycetes</taxon>
        <taxon>Micrococcales</taxon>
        <taxon>Micrococcaceae</taxon>
        <taxon>Arthrobacter</taxon>
    </lineage>
</organism>
<name>A0A3N0CK91_9MICC</name>
<dbReference type="Proteomes" id="UP000273807">
    <property type="component" value="Unassembled WGS sequence"/>
</dbReference>
<keyword evidence="2" id="KW-1185">Reference proteome</keyword>
<reference evidence="1 2" key="1">
    <citation type="submission" date="2018-10" db="EMBL/GenBank/DDBJ databases">
        <title>Genome sequencing of Arthrobacter oryzae TNB02.</title>
        <authorList>
            <person name="Cho Y.-J."/>
            <person name="Cho A."/>
            <person name="Kim O.-S."/>
        </authorList>
    </citation>
    <scope>NUCLEOTIDE SEQUENCE [LARGE SCALE GENOMIC DNA]</scope>
    <source>
        <strain evidence="1 2">TNB02</strain>
    </source>
</reference>
<evidence type="ECO:0000313" key="2">
    <source>
        <dbReference type="Proteomes" id="UP000273807"/>
    </source>
</evidence>
<dbReference type="EMBL" id="RBED01000001">
    <property type="protein sequence ID" value="RNL63864.1"/>
    <property type="molecule type" value="Genomic_DNA"/>
</dbReference>